<sequence>MEIQSIIPNEEPNLWDEDFIMDYFENEGTESIILEEKIELITNQTAESPEALNFDEINVDHKTDDEIDVNLIFLLLINLKDYCGITLDDAINDKSHPSSIEWPNDIYREFIEIIIEYQLSNSCGDRLVKLFNSIKNVDKNLLPKTAKEE</sequence>
<gene>
    <name evidence="1" type="ORF">FMOSSE_LOCUS8220</name>
</gene>
<accession>A0A9N9C4B6</accession>
<organism evidence="1 2">
    <name type="scientific">Funneliformis mosseae</name>
    <name type="common">Endomycorrhizal fungus</name>
    <name type="synonym">Glomus mosseae</name>
    <dbReference type="NCBI Taxonomy" id="27381"/>
    <lineage>
        <taxon>Eukaryota</taxon>
        <taxon>Fungi</taxon>
        <taxon>Fungi incertae sedis</taxon>
        <taxon>Mucoromycota</taxon>
        <taxon>Glomeromycotina</taxon>
        <taxon>Glomeromycetes</taxon>
        <taxon>Glomerales</taxon>
        <taxon>Glomeraceae</taxon>
        <taxon>Funneliformis</taxon>
    </lineage>
</organism>
<evidence type="ECO:0000313" key="2">
    <source>
        <dbReference type="Proteomes" id="UP000789375"/>
    </source>
</evidence>
<name>A0A9N9C4B6_FUNMO</name>
<dbReference type="AlphaFoldDB" id="A0A9N9C4B6"/>
<reference evidence="1" key="1">
    <citation type="submission" date="2021-06" db="EMBL/GenBank/DDBJ databases">
        <authorList>
            <person name="Kallberg Y."/>
            <person name="Tangrot J."/>
            <person name="Rosling A."/>
        </authorList>
    </citation>
    <scope>NUCLEOTIDE SEQUENCE</scope>
    <source>
        <strain evidence="1">87-6 pot B 2015</strain>
    </source>
</reference>
<comment type="caution">
    <text evidence="1">The sequence shown here is derived from an EMBL/GenBank/DDBJ whole genome shotgun (WGS) entry which is preliminary data.</text>
</comment>
<dbReference type="EMBL" id="CAJVPP010002086">
    <property type="protein sequence ID" value="CAG8586504.1"/>
    <property type="molecule type" value="Genomic_DNA"/>
</dbReference>
<keyword evidence="2" id="KW-1185">Reference proteome</keyword>
<dbReference type="Proteomes" id="UP000789375">
    <property type="component" value="Unassembled WGS sequence"/>
</dbReference>
<proteinExistence type="predicted"/>
<protein>
    <submittedName>
        <fullName evidence="1">10457_t:CDS:1</fullName>
    </submittedName>
</protein>
<evidence type="ECO:0000313" key="1">
    <source>
        <dbReference type="EMBL" id="CAG8586504.1"/>
    </source>
</evidence>